<keyword evidence="2" id="KW-0067">ATP-binding</keyword>
<feature type="non-terminal residue" evidence="4">
    <location>
        <position position="1"/>
    </location>
</feature>
<dbReference type="PANTHER" id="PTHR43790">
    <property type="entry name" value="CARBOHYDRATE TRANSPORT ATP-BINDING PROTEIN MG119-RELATED"/>
    <property type="match status" value="1"/>
</dbReference>
<name>A0A382B3A3_9ZZZZ</name>
<dbReference type="InterPro" id="IPR050107">
    <property type="entry name" value="ABC_carbohydrate_import_ATPase"/>
</dbReference>
<dbReference type="SUPFAM" id="SSF52540">
    <property type="entry name" value="P-loop containing nucleoside triphosphate hydrolases"/>
    <property type="match status" value="1"/>
</dbReference>
<dbReference type="AlphaFoldDB" id="A0A382B3A3"/>
<evidence type="ECO:0000256" key="2">
    <source>
        <dbReference type="ARBA" id="ARBA00022840"/>
    </source>
</evidence>
<dbReference type="InterPro" id="IPR003439">
    <property type="entry name" value="ABC_transporter-like_ATP-bd"/>
</dbReference>
<evidence type="ECO:0000313" key="4">
    <source>
        <dbReference type="EMBL" id="SVB07792.1"/>
    </source>
</evidence>
<accession>A0A382B3A3</accession>
<dbReference type="Pfam" id="PF00005">
    <property type="entry name" value="ABC_tran"/>
    <property type="match status" value="1"/>
</dbReference>
<feature type="non-terminal residue" evidence="4">
    <location>
        <position position="95"/>
    </location>
</feature>
<organism evidence="4">
    <name type="scientific">marine metagenome</name>
    <dbReference type="NCBI Taxonomy" id="408172"/>
    <lineage>
        <taxon>unclassified sequences</taxon>
        <taxon>metagenomes</taxon>
        <taxon>ecological metagenomes</taxon>
    </lineage>
</organism>
<dbReference type="PANTHER" id="PTHR43790:SF4">
    <property type="entry name" value="GUANOSINE IMPORT ATP-BINDING PROTEIN NUPO"/>
    <property type="match status" value="1"/>
</dbReference>
<reference evidence="4" key="1">
    <citation type="submission" date="2018-05" db="EMBL/GenBank/DDBJ databases">
        <authorList>
            <person name="Lanie J.A."/>
            <person name="Ng W.-L."/>
            <person name="Kazmierczak K.M."/>
            <person name="Andrzejewski T.M."/>
            <person name="Davidsen T.M."/>
            <person name="Wayne K.J."/>
            <person name="Tettelin H."/>
            <person name="Glass J.I."/>
            <person name="Rusch D."/>
            <person name="Podicherti R."/>
            <person name="Tsui H.-C.T."/>
            <person name="Winkler M.E."/>
        </authorList>
    </citation>
    <scope>NUCLEOTIDE SEQUENCE</scope>
</reference>
<keyword evidence="1" id="KW-0547">Nucleotide-binding</keyword>
<gene>
    <name evidence="4" type="ORF">METZ01_LOCUS160646</name>
</gene>
<feature type="domain" description="ABC transporter" evidence="3">
    <location>
        <begin position="20"/>
        <end position="95"/>
    </location>
</feature>
<dbReference type="GO" id="GO:0016887">
    <property type="term" value="F:ATP hydrolysis activity"/>
    <property type="evidence" value="ECO:0007669"/>
    <property type="project" value="InterPro"/>
</dbReference>
<evidence type="ECO:0000259" key="3">
    <source>
        <dbReference type="Pfam" id="PF00005"/>
    </source>
</evidence>
<protein>
    <recommendedName>
        <fullName evidence="3">ABC transporter domain-containing protein</fullName>
    </recommendedName>
</protein>
<dbReference type="EMBL" id="UINC01027844">
    <property type="protein sequence ID" value="SVB07792.1"/>
    <property type="molecule type" value="Genomic_DNA"/>
</dbReference>
<dbReference type="Gene3D" id="3.40.50.300">
    <property type="entry name" value="P-loop containing nucleotide triphosphate hydrolases"/>
    <property type="match status" value="1"/>
</dbReference>
<dbReference type="InterPro" id="IPR027417">
    <property type="entry name" value="P-loop_NTPase"/>
</dbReference>
<sequence>VSLLELRGITKRSPAVVANDDISLKVEAGKIHAVLGENGAGKSTLMKIIYGATAADEGQIFWCDNPVRINNPAAARQLGIGMVYQHFSLFESITV</sequence>
<proteinExistence type="predicted"/>
<evidence type="ECO:0000256" key="1">
    <source>
        <dbReference type="ARBA" id="ARBA00022741"/>
    </source>
</evidence>
<dbReference type="GO" id="GO:0005524">
    <property type="term" value="F:ATP binding"/>
    <property type="evidence" value="ECO:0007669"/>
    <property type="project" value="UniProtKB-KW"/>
</dbReference>